<dbReference type="Pfam" id="PF13377">
    <property type="entry name" value="Peripla_BP_3"/>
    <property type="match status" value="1"/>
</dbReference>
<dbReference type="RefSeq" id="WP_346762209.1">
    <property type="nucleotide sequence ID" value="NZ_JAUJEB010000011.1"/>
</dbReference>
<name>A0ABT8LIV1_9BACT</name>
<organism evidence="6 7">
    <name type="scientific">Agaribacillus aureus</name>
    <dbReference type="NCBI Taxonomy" id="3051825"/>
    <lineage>
        <taxon>Bacteria</taxon>
        <taxon>Pseudomonadati</taxon>
        <taxon>Bacteroidota</taxon>
        <taxon>Cytophagia</taxon>
        <taxon>Cytophagales</taxon>
        <taxon>Splendidivirgaceae</taxon>
        <taxon>Agaribacillus</taxon>
    </lineage>
</organism>
<dbReference type="PANTHER" id="PTHR30146:SF109">
    <property type="entry name" value="HTH-TYPE TRANSCRIPTIONAL REGULATOR GALS"/>
    <property type="match status" value="1"/>
</dbReference>
<evidence type="ECO:0000256" key="2">
    <source>
        <dbReference type="ARBA" id="ARBA00023125"/>
    </source>
</evidence>
<evidence type="ECO:0000259" key="5">
    <source>
        <dbReference type="PROSITE" id="PS50943"/>
    </source>
</evidence>
<dbReference type="SUPFAM" id="SSF53822">
    <property type="entry name" value="Periplasmic binding protein-like I"/>
    <property type="match status" value="1"/>
</dbReference>
<evidence type="ECO:0000259" key="4">
    <source>
        <dbReference type="PROSITE" id="PS50932"/>
    </source>
</evidence>
<keyword evidence="3" id="KW-0804">Transcription</keyword>
<keyword evidence="1" id="KW-0805">Transcription regulation</keyword>
<dbReference type="InterPro" id="IPR028082">
    <property type="entry name" value="Peripla_BP_I"/>
</dbReference>
<keyword evidence="2 6" id="KW-0238">DNA-binding</keyword>
<protein>
    <submittedName>
        <fullName evidence="6">LacI family DNA-binding transcriptional regulator</fullName>
    </submittedName>
</protein>
<evidence type="ECO:0000313" key="7">
    <source>
        <dbReference type="Proteomes" id="UP001172083"/>
    </source>
</evidence>
<dbReference type="SMART" id="SM00354">
    <property type="entry name" value="HTH_LACI"/>
    <property type="match status" value="1"/>
</dbReference>
<dbReference type="PANTHER" id="PTHR30146">
    <property type="entry name" value="LACI-RELATED TRANSCRIPTIONAL REPRESSOR"/>
    <property type="match status" value="1"/>
</dbReference>
<proteinExistence type="predicted"/>
<dbReference type="InterPro" id="IPR000843">
    <property type="entry name" value="HTH_LacI"/>
</dbReference>
<feature type="domain" description="HTH lacI-type" evidence="4">
    <location>
        <begin position="6"/>
        <end position="60"/>
    </location>
</feature>
<dbReference type="CDD" id="cd01392">
    <property type="entry name" value="HTH_LacI"/>
    <property type="match status" value="1"/>
</dbReference>
<dbReference type="InterPro" id="IPR010982">
    <property type="entry name" value="Lambda_DNA-bd_dom_sf"/>
</dbReference>
<dbReference type="Gene3D" id="3.40.50.2300">
    <property type="match status" value="2"/>
</dbReference>
<keyword evidence="7" id="KW-1185">Reference proteome</keyword>
<dbReference type="GO" id="GO:0003677">
    <property type="term" value="F:DNA binding"/>
    <property type="evidence" value="ECO:0007669"/>
    <property type="project" value="UniProtKB-KW"/>
</dbReference>
<evidence type="ECO:0000256" key="1">
    <source>
        <dbReference type="ARBA" id="ARBA00023015"/>
    </source>
</evidence>
<reference evidence="6" key="1">
    <citation type="submission" date="2023-06" db="EMBL/GenBank/DDBJ databases">
        <title>Genomic of Agaribacillus aureum.</title>
        <authorList>
            <person name="Wang G."/>
        </authorList>
    </citation>
    <scope>NUCLEOTIDE SEQUENCE</scope>
    <source>
        <strain evidence="6">BMA12</strain>
    </source>
</reference>
<dbReference type="PROSITE" id="PS50932">
    <property type="entry name" value="HTH_LACI_2"/>
    <property type="match status" value="1"/>
</dbReference>
<sequence>MTRYKTTLRDLAFELGVSQSTVSRALNNDQRISEKTRKAVQELAKKLDYAPNPFALKLLKNESNSIGLILPEFKHHFFANVLEGIHHVVSDNGFQLLIHTHHGDAEKEIKYVKFLNNLMVDGIITCYSKGSDNFDHYKTLVEESIPLVFIDRLCEDIDATSVITDDFSGAVEAVNYLVKTGCRHIAHFMGPENLSTSFSRLTGYKEGLLKNGIRHTAVLEWEEEKERYREHITQFLSAHKTDAIFCFNDYIAYELLLILEKTGRKVPDDVSVIGFSNEPISEYFRPRISTVAQPATLMGERAAHILIDTIRHPAKENRLSSCLPTELIIRETTKPL</sequence>
<dbReference type="CDD" id="cd06267">
    <property type="entry name" value="PBP1_LacI_sugar_binding-like"/>
    <property type="match status" value="1"/>
</dbReference>
<dbReference type="InterPro" id="IPR001387">
    <property type="entry name" value="Cro/C1-type_HTH"/>
</dbReference>
<dbReference type="Pfam" id="PF00356">
    <property type="entry name" value="LacI"/>
    <property type="match status" value="1"/>
</dbReference>
<dbReference type="Proteomes" id="UP001172083">
    <property type="component" value="Unassembled WGS sequence"/>
</dbReference>
<dbReference type="PROSITE" id="PS50943">
    <property type="entry name" value="HTH_CROC1"/>
    <property type="match status" value="1"/>
</dbReference>
<dbReference type="Gene3D" id="1.10.260.40">
    <property type="entry name" value="lambda repressor-like DNA-binding domains"/>
    <property type="match status" value="1"/>
</dbReference>
<accession>A0ABT8LIV1</accession>
<evidence type="ECO:0000256" key="3">
    <source>
        <dbReference type="ARBA" id="ARBA00023163"/>
    </source>
</evidence>
<dbReference type="EMBL" id="JAUJEB010000011">
    <property type="protein sequence ID" value="MDN5216872.1"/>
    <property type="molecule type" value="Genomic_DNA"/>
</dbReference>
<evidence type="ECO:0000313" key="6">
    <source>
        <dbReference type="EMBL" id="MDN5216872.1"/>
    </source>
</evidence>
<dbReference type="SUPFAM" id="SSF47413">
    <property type="entry name" value="lambda repressor-like DNA-binding domains"/>
    <property type="match status" value="1"/>
</dbReference>
<gene>
    <name evidence="6" type="ORF">QQ020_32675</name>
</gene>
<comment type="caution">
    <text evidence="6">The sequence shown here is derived from an EMBL/GenBank/DDBJ whole genome shotgun (WGS) entry which is preliminary data.</text>
</comment>
<dbReference type="InterPro" id="IPR046335">
    <property type="entry name" value="LacI/GalR-like_sensor"/>
</dbReference>
<feature type="domain" description="HTH cro/C1-type" evidence="5">
    <location>
        <begin position="7"/>
        <end position="54"/>
    </location>
</feature>